<evidence type="ECO:0000313" key="2">
    <source>
        <dbReference type="EMBL" id="VAW32877.1"/>
    </source>
</evidence>
<evidence type="ECO:0000256" key="1">
    <source>
        <dbReference type="SAM" id="Phobius"/>
    </source>
</evidence>
<dbReference type="InterPro" id="IPR032314">
    <property type="entry name" value="DUF4845"/>
</dbReference>
<feature type="transmembrane region" description="Helical" evidence="1">
    <location>
        <begin position="12"/>
        <end position="30"/>
    </location>
</feature>
<keyword evidence="1" id="KW-1133">Transmembrane helix</keyword>
<protein>
    <recommendedName>
        <fullName evidence="3">DUF4845 domain-containing protein</fullName>
    </recommendedName>
</protein>
<keyword evidence="1" id="KW-0472">Membrane</keyword>
<accession>A0A3B0V4R7</accession>
<evidence type="ECO:0008006" key="3">
    <source>
        <dbReference type="Google" id="ProtNLM"/>
    </source>
</evidence>
<dbReference type="EMBL" id="UOEW01000008">
    <property type="protein sequence ID" value="VAW32877.1"/>
    <property type="molecule type" value="Genomic_DNA"/>
</dbReference>
<sequence>MKLNNKQQGMTMIGMVIFMSFVAFFVYAGIRLGPIYTEYYGVVKAMKLVANKPGASSKSASVIKDELMKSFYTSYVDSKRVSKKHIKIIRSRGKQLQVKYSVQEPFIGNLDFLIHFNKTIPLN</sequence>
<dbReference type="AlphaFoldDB" id="A0A3B0V4R7"/>
<keyword evidence="1" id="KW-0812">Transmembrane</keyword>
<dbReference type="Pfam" id="PF16137">
    <property type="entry name" value="DUF4845"/>
    <property type="match status" value="1"/>
</dbReference>
<proteinExistence type="predicted"/>
<gene>
    <name evidence="2" type="ORF">MNBD_GAMMA01-462</name>
</gene>
<name>A0A3B0V4R7_9ZZZZ</name>
<organism evidence="2">
    <name type="scientific">hydrothermal vent metagenome</name>
    <dbReference type="NCBI Taxonomy" id="652676"/>
    <lineage>
        <taxon>unclassified sequences</taxon>
        <taxon>metagenomes</taxon>
        <taxon>ecological metagenomes</taxon>
    </lineage>
</organism>
<reference evidence="2" key="1">
    <citation type="submission" date="2018-06" db="EMBL/GenBank/DDBJ databases">
        <authorList>
            <person name="Zhirakovskaya E."/>
        </authorList>
    </citation>
    <scope>NUCLEOTIDE SEQUENCE</scope>
</reference>